<name>A0A936NC88_9ACTN</name>
<dbReference type="Gene3D" id="2.60.120.560">
    <property type="entry name" value="Exo-inulinase, domain 1"/>
    <property type="match status" value="1"/>
</dbReference>
<dbReference type="EMBL" id="JADJZA010000001">
    <property type="protein sequence ID" value="MBK9296377.1"/>
    <property type="molecule type" value="Genomic_DNA"/>
</dbReference>
<evidence type="ECO:0000313" key="3">
    <source>
        <dbReference type="Proteomes" id="UP000727993"/>
    </source>
</evidence>
<proteinExistence type="predicted"/>
<evidence type="ECO:0000313" key="2">
    <source>
        <dbReference type="EMBL" id="MBK9296377.1"/>
    </source>
</evidence>
<evidence type="ECO:0000256" key="1">
    <source>
        <dbReference type="SAM" id="MobiDB-lite"/>
    </source>
</evidence>
<protein>
    <submittedName>
        <fullName evidence="2">Uncharacterized protein</fullName>
    </submittedName>
</protein>
<feature type="region of interest" description="Disordered" evidence="1">
    <location>
        <begin position="1"/>
        <end position="25"/>
    </location>
</feature>
<dbReference type="AlphaFoldDB" id="A0A936NC88"/>
<comment type="caution">
    <text evidence="2">The sequence shown here is derived from an EMBL/GenBank/DDBJ whole genome shotgun (WGS) entry which is preliminary data.</text>
</comment>
<reference evidence="2 3" key="1">
    <citation type="submission" date="2020-10" db="EMBL/GenBank/DDBJ databases">
        <title>Connecting structure to function with the recovery of over 1000 high-quality activated sludge metagenome-assembled genomes encoding full-length rRNA genes using long-read sequencing.</title>
        <authorList>
            <person name="Singleton C.M."/>
            <person name="Petriglieri F."/>
            <person name="Kristensen J.M."/>
            <person name="Kirkegaard R.H."/>
            <person name="Michaelsen T.Y."/>
            <person name="Andersen M.H."/>
            <person name="Karst S.M."/>
            <person name="Dueholm M.S."/>
            <person name="Nielsen P.H."/>
            <person name="Albertsen M."/>
        </authorList>
    </citation>
    <scope>NUCLEOTIDE SEQUENCE [LARGE SCALE GENOMIC DNA]</scope>
    <source>
        <strain evidence="2">Lyne_18-Q3-R50-59_MAXAC.006</strain>
    </source>
</reference>
<organism evidence="2 3">
    <name type="scientific">Candidatus Neomicrothrix subdominans</name>
    <dbReference type="NCBI Taxonomy" id="2954438"/>
    <lineage>
        <taxon>Bacteria</taxon>
        <taxon>Bacillati</taxon>
        <taxon>Actinomycetota</taxon>
        <taxon>Acidimicrobiia</taxon>
        <taxon>Acidimicrobiales</taxon>
        <taxon>Microthrixaceae</taxon>
        <taxon>Candidatus Neomicrothrix</taxon>
    </lineage>
</organism>
<sequence>MADAAASQPQVSDAGHDDAPQRRSPLLGRSPLRVIFRVAQVTLLLWAAVVLVERYNATSTQSVDASSQPADLVLGDEVVADAFDRGDGPLGGDWQVVTGNWVIADGSAQIVEDPAGALVPALAVTDVPAAERLVIQMTIDSPKDGVGVVYGYTGPGEFNRIGFNPTFAAVGVEQIRNGGAETIGRFGPVGIPATYEVSLEFARDELQLWVGNQVVGQVALDGAGAPRSFGLSSAAGSPAKFDDVRVYVGP</sequence>
<gene>
    <name evidence="2" type="ORF">IPN02_05830</name>
</gene>
<dbReference type="Proteomes" id="UP000727993">
    <property type="component" value="Unassembled WGS sequence"/>
</dbReference>
<accession>A0A936NC88</accession>